<evidence type="ECO:0008006" key="4">
    <source>
        <dbReference type="Google" id="ProtNLM"/>
    </source>
</evidence>
<keyword evidence="3" id="KW-1185">Reference proteome</keyword>
<sequence length="516" mass="57206">MPGVDLLVSDILSVIMLHLPSRIDQKFAVAQVSRFWRGVALSSPLFWSSFSGGASKMDLYCLSIVLERSGPNTMLHVELDLPRRKGAMAILKKLVPFAARIETLDISNIFEDEDSSEDSSSESSSSEDSSSEEDSEEGSAQEEDFGEEDSEEARSLLTSGLEFPALQSLRLAGSADNAPLFALKAPRLRDLDIEGISPVEWSTLLVPTLEHIRVYDSRDTNVEILSTIFEQCPEVWRIVLCAYNAASVTSEHSDEYFEVFARRPLAPTLRALDLQLPADDLVRVLQTGFSGVLLPSLSGCIYIEDGEDNIDTLDTLTGALLPGVGLLVSIDLLNSRHIALWDEDGNSRDLELNWLQDVTDSAFEGPVVWEYLSRHYNLHKSVQDIQISFCSPGTWEKYVEAFDLYSPLQDGIILGVKVVYTSYSVKASLDDLQKPLKMMRLPGLAKIELLPQDYDDYLSVESIRRVLARIEPPTARKVEVCVGNKVLRAGGSKEGAFSALKALLDDDWVLCSHCVY</sequence>
<dbReference type="InterPro" id="IPR032675">
    <property type="entry name" value="LRR_dom_sf"/>
</dbReference>
<name>A0AAD6XAX6_9AGAR</name>
<dbReference type="AlphaFoldDB" id="A0AAD6XAX6"/>
<dbReference type="Gene3D" id="3.80.10.10">
    <property type="entry name" value="Ribonuclease Inhibitor"/>
    <property type="match status" value="1"/>
</dbReference>
<reference evidence="2" key="1">
    <citation type="submission" date="2023-03" db="EMBL/GenBank/DDBJ databases">
        <title>Massive genome expansion in bonnet fungi (Mycena s.s.) driven by repeated elements and novel gene families across ecological guilds.</title>
        <authorList>
            <consortium name="Lawrence Berkeley National Laboratory"/>
            <person name="Harder C.B."/>
            <person name="Miyauchi S."/>
            <person name="Viragh M."/>
            <person name="Kuo A."/>
            <person name="Thoen E."/>
            <person name="Andreopoulos B."/>
            <person name="Lu D."/>
            <person name="Skrede I."/>
            <person name="Drula E."/>
            <person name="Henrissat B."/>
            <person name="Morin E."/>
            <person name="Kohler A."/>
            <person name="Barry K."/>
            <person name="LaButti K."/>
            <person name="Morin E."/>
            <person name="Salamov A."/>
            <person name="Lipzen A."/>
            <person name="Mereny Z."/>
            <person name="Hegedus B."/>
            <person name="Baldrian P."/>
            <person name="Stursova M."/>
            <person name="Weitz H."/>
            <person name="Taylor A."/>
            <person name="Grigoriev I.V."/>
            <person name="Nagy L.G."/>
            <person name="Martin F."/>
            <person name="Kauserud H."/>
        </authorList>
    </citation>
    <scope>NUCLEOTIDE SEQUENCE</scope>
    <source>
        <strain evidence="2">CBHHK200</strain>
    </source>
</reference>
<accession>A0AAD6XAX6</accession>
<evidence type="ECO:0000313" key="2">
    <source>
        <dbReference type="EMBL" id="KAJ7038574.1"/>
    </source>
</evidence>
<feature type="compositionally biased region" description="Acidic residues" evidence="1">
    <location>
        <begin position="129"/>
        <end position="151"/>
    </location>
</feature>
<gene>
    <name evidence="2" type="ORF">C8F04DRAFT_353858</name>
</gene>
<proteinExistence type="predicted"/>
<comment type="caution">
    <text evidence="2">The sequence shown here is derived from an EMBL/GenBank/DDBJ whole genome shotgun (WGS) entry which is preliminary data.</text>
</comment>
<organism evidence="2 3">
    <name type="scientific">Mycena alexandri</name>
    <dbReference type="NCBI Taxonomy" id="1745969"/>
    <lineage>
        <taxon>Eukaryota</taxon>
        <taxon>Fungi</taxon>
        <taxon>Dikarya</taxon>
        <taxon>Basidiomycota</taxon>
        <taxon>Agaricomycotina</taxon>
        <taxon>Agaricomycetes</taxon>
        <taxon>Agaricomycetidae</taxon>
        <taxon>Agaricales</taxon>
        <taxon>Marasmiineae</taxon>
        <taxon>Mycenaceae</taxon>
        <taxon>Mycena</taxon>
    </lineage>
</organism>
<protein>
    <recommendedName>
        <fullName evidence="4">F-box domain-containing protein</fullName>
    </recommendedName>
</protein>
<evidence type="ECO:0000313" key="3">
    <source>
        <dbReference type="Proteomes" id="UP001218188"/>
    </source>
</evidence>
<feature type="region of interest" description="Disordered" evidence="1">
    <location>
        <begin position="112"/>
        <end position="153"/>
    </location>
</feature>
<evidence type="ECO:0000256" key="1">
    <source>
        <dbReference type="SAM" id="MobiDB-lite"/>
    </source>
</evidence>
<dbReference type="EMBL" id="JARJCM010000031">
    <property type="protein sequence ID" value="KAJ7038574.1"/>
    <property type="molecule type" value="Genomic_DNA"/>
</dbReference>
<dbReference type="Proteomes" id="UP001218188">
    <property type="component" value="Unassembled WGS sequence"/>
</dbReference>